<dbReference type="EMBL" id="KI894026">
    <property type="protein sequence ID" value="OCF22012.1"/>
    <property type="molecule type" value="Genomic_DNA"/>
</dbReference>
<keyword evidence="1" id="KW-0732">Signal</keyword>
<evidence type="ECO:0000313" key="3">
    <source>
        <dbReference type="EMBL" id="OCF22012.1"/>
    </source>
</evidence>
<feature type="domain" description="Protein CPL1-like" evidence="2">
    <location>
        <begin position="206"/>
        <end position="268"/>
    </location>
</feature>
<reference evidence="4" key="4">
    <citation type="submission" date="2024-02" db="EMBL/GenBank/DDBJ databases">
        <title>Comparative genomics of Cryptococcus and Kwoniella reveals pathogenesis evolution and contrasting modes of karyotype evolution via chromosome fusion or intercentromeric recombination.</title>
        <authorList>
            <person name="Coelho M.A."/>
            <person name="David-Palma M."/>
            <person name="Shea T."/>
            <person name="Bowers K."/>
            <person name="McGinley-Smith S."/>
            <person name="Mohammad A.W."/>
            <person name="Gnirke A."/>
            <person name="Yurkov A.M."/>
            <person name="Nowrousian M."/>
            <person name="Sun S."/>
            <person name="Cuomo C.A."/>
            <person name="Heitman J."/>
        </authorList>
    </citation>
    <scope>NUCLEOTIDE SEQUENCE</scope>
    <source>
        <strain evidence="4">CBS 10118</strain>
    </source>
</reference>
<dbReference type="Proteomes" id="UP000092730">
    <property type="component" value="Chromosome 3"/>
</dbReference>
<evidence type="ECO:0000313" key="5">
    <source>
        <dbReference type="Proteomes" id="UP000092730"/>
    </source>
</evidence>
<reference evidence="4" key="2">
    <citation type="submission" date="2013-07" db="EMBL/GenBank/DDBJ databases">
        <authorList>
            <consortium name="The Broad Institute Genome Sequencing Platform"/>
            <person name="Cuomo C."/>
            <person name="Litvintseva A."/>
            <person name="Chen Y."/>
            <person name="Heitman J."/>
            <person name="Sun S."/>
            <person name="Springer D."/>
            <person name="Dromer F."/>
            <person name="Young S.K."/>
            <person name="Zeng Q."/>
            <person name="Gargeya S."/>
            <person name="Fitzgerald M."/>
            <person name="Abouelleil A."/>
            <person name="Alvarado L."/>
            <person name="Berlin A.M."/>
            <person name="Chapman S.B."/>
            <person name="Dewar J."/>
            <person name="Goldberg J."/>
            <person name="Griggs A."/>
            <person name="Gujja S."/>
            <person name="Hansen M."/>
            <person name="Howarth C."/>
            <person name="Imamovic A."/>
            <person name="Larimer J."/>
            <person name="McCowan C."/>
            <person name="Murphy C."/>
            <person name="Pearson M."/>
            <person name="Priest M."/>
            <person name="Roberts A."/>
            <person name="Saif S."/>
            <person name="Shea T."/>
            <person name="Sykes S."/>
            <person name="Wortman J."/>
            <person name="Nusbaum C."/>
            <person name="Birren B."/>
        </authorList>
    </citation>
    <scope>NUCLEOTIDE SEQUENCE</scope>
    <source>
        <strain evidence="4">CBS 10118</strain>
    </source>
</reference>
<evidence type="ECO:0000259" key="2">
    <source>
        <dbReference type="Pfam" id="PF21671"/>
    </source>
</evidence>
<organism evidence="3">
    <name type="scientific">Kwoniella bestiolae CBS 10118</name>
    <dbReference type="NCBI Taxonomy" id="1296100"/>
    <lineage>
        <taxon>Eukaryota</taxon>
        <taxon>Fungi</taxon>
        <taxon>Dikarya</taxon>
        <taxon>Basidiomycota</taxon>
        <taxon>Agaricomycotina</taxon>
        <taxon>Tremellomycetes</taxon>
        <taxon>Tremellales</taxon>
        <taxon>Cryptococcaceae</taxon>
        <taxon>Kwoniella</taxon>
    </lineage>
</organism>
<feature type="chain" id="PRO_5042334632" description="Protein CPL1-like domain-containing protein" evidence="1">
    <location>
        <begin position="22"/>
        <end position="272"/>
    </location>
</feature>
<dbReference type="VEuPathDB" id="FungiDB:I302_08793"/>
<dbReference type="PANTHER" id="PTHR35192:SF2">
    <property type="entry name" value="APPLE DOMAIN-CONTAINING PROTEIN"/>
    <property type="match status" value="1"/>
</dbReference>
<accession>A0A1B9FTB9</accession>
<dbReference type="PROSITE" id="PS51257">
    <property type="entry name" value="PROKAR_LIPOPROTEIN"/>
    <property type="match status" value="1"/>
</dbReference>
<dbReference type="GeneID" id="30213192"/>
<dbReference type="InterPro" id="IPR048661">
    <property type="entry name" value="CPL1-like"/>
</dbReference>
<dbReference type="InterPro" id="IPR038955">
    <property type="entry name" value="PriA/CPL1_fungi"/>
</dbReference>
<dbReference type="Pfam" id="PF21671">
    <property type="entry name" value="CPL1-like"/>
    <property type="match status" value="1"/>
</dbReference>
<name>A0A1B9FTB9_9TREE</name>
<dbReference type="OrthoDB" id="2562698at2759"/>
<reference evidence="3" key="1">
    <citation type="submission" date="2013-07" db="EMBL/GenBank/DDBJ databases">
        <title>The Genome Sequence of Cryptococcus bestiolae CBS10118.</title>
        <authorList>
            <consortium name="The Broad Institute Genome Sequencing Platform"/>
            <person name="Cuomo C."/>
            <person name="Litvintseva A."/>
            <person name="Chen Y."/>
            <person name="Heitman J."/>
            <person name="Sun S."/>
            <person name="Springer D."/>
            <person name="Dromer F."/>
            <person name="Young S.K."/>
            <person name="Zeng Q."/>
            <person name="Gargeya S."/>
            <person name="Fitzgerald M."/>
            <person name="Abouelleil A."/>
            <person name="Alvarado L."/>
            <person name="Berlin A.M."/>
            <person name="Chapman S.B."/>
            <person name="Dewar J."/>
            <person name="Goldberg J."/>
            <person name="Griggs A."/>
            <person name="Gujja S."/>
            <person name="Hansen M."/>
            <person name="Howarth C."/>
            <person name="Imamovic A."/>
            <person name="Larimer J."/>
            <person name="McCowan C."/>
            <person name="Murphy C."/>
            <person name="Pearson M."/>
            <person name="Priest M."/>
            <person name="Roberts A."/>
            <person name="Saif S."/>
            <person name="Shea T."/>
            <person name="Sykes S."/>
            <person name="Wortman J."/>
            <person name="Nusbaum C."/>
            <person name="Birren B."/>
        </authorList>
    </citation>
    <scope>NUCLEOTIDE SEQUENCE [LARGE SCALE GENOMIC DNA]</scope>
    <source>
        <strain evidence="3">CBS 10118</strain>
    </source>
</reference>
<protein>
    <recommendedName>
        <fullName evidence="2">Protein CPL1-like domain-containing protein</fullName>
    </recommendedName>
</protein>
<dbReference type="RefSeq" id="XP_019043082.1">
    <property type="nucleotide sequence ID" value="XM_019195369.1"/>
</dbReference>
<dbReference type="STRING" id="1296100.A0A1B9FTB9"/>
<reference evidence="3" key="3">
    <citation type="submission" date="2014-01" db="EMBL/GenBank/DDBJ databases">
        <title>Evolution of pathogenesis and genome organization in the Tremellales.</title>
        <authorList>
            <person name="Cuomo C."/>
            <person name="Litvintseva A."/>
            <person name="Heitman J."/>
            <person name="Chen Y."/>
            <person name="Sun S."/>
            <person name="Springer D."/>
            <person name="Dromer F."/>
            <person name="Young S."/>
            <person name="Zeng Q."/>
            <person name="Chapman S."/>
            <person name="Gujja S."/>
            <person name="Saif S."/>
            <person name="Birren B."/>
        </authorList>
    </citation>
    <scope>NUCLEOTIDE SEQUENCE</scope>
    <source>
        <strain evidence="3">CBS 10118</strain>
    </source>
</reference>
<gene>
    <name evidence="3" type="ORF">I302_08793</name>
    <name evidence="4" type="ORF">I302_105512</name>
</gene>
<dbReference type="PANTHER" id="PTHR35192">
    <property type="entry name" value="PROTEIN, PUTATIVE-RELATED"/>
    <property type="match status" value="1"/>
</dbReference>
<proteinExistence type="predicted"/>
<dbReference type="AlphaFoldDB" id="A0A1B9FTB9"/>
<keyword evidence="5" id="KW-1185">Reference proteome</keyword>
<sequence length="272" mass="28814">MPRNLSLLSLILLIKAGTVLAAHGPGFIGCLQQSAYTPIANGAVINVADSAACATSCLNRPSPPPLYSYFNIDSGRCTCSDSQETLPSTGTAADTAGTCSAGQYSNCQSYGELLYRASSRQCFCFNAGGITFENNPPVACGLNTVSFFHYSHPAGSRASYGARRRADMNRLGETWVPLEGAPEVPDTAYCPRGMRPCMTELTSQSYECIDTDWELESCGGCINGAMNDVNRTSGMDCTTMPGVSVGGSTCSNGVCKAYRCNEGWRLKNGKCV</sequence>
<evidence type="ECO:0000313" key="4">
    <source>
        <dbReference type="EMBL" id="WVW83491.1"/>
    </source>
</evidence>
<dbReference type="KEGG" id="kbi:30213192"/>
<evidence type="ECO:0000256" key="1">
    <source>
        <dbReference type="SAM" id="SignalP"/>
    </source>
</evidence>
<feature type="signal peptide" evidence="1">
    <location>
        <begin position="1"/>
        <end position="21"/>
    </location>
</feature>
<dbReference type="EMBL" id="CP144543">
    <property type="protein sequence ID" value="WVW83491.1"/>
    <property type="molecule type" value="Genomic_DNA"/>
</dbReference>